<reference evidence="2" key="1">
    <citation type="submission" date="2025-08" db="UniProtKB">
        <authorList>
            <consortium name="RefSeq"/>
        </authorList>
    </citation>
    <scope>IDENTIFICATION</scope>
    <source>
        <tissue evidence="2">Leaves</tissue>
    </source>
</reference>
<dbReference type="CDD" id="cd06222">
    <property type="entry name" value="RNase_H_like"/>
    <property type="match status" value="1"/>
</dbReference>
<dbReference type="InterPro" id="IPR002156">
    <property type="entry name" value="RNaseH_domain"/>
</dbReference>
<dbReference type="InterPro" id="IPR036397">
    <property type="entry name" value="RNaseH_sf"/>
</dbReference>
<dbReference type="Gene3D" id="3.30.420.10">
    <property type="entry name" value="Ribonuclease H-like superfamily/Ribonuclease H"/>
    <property type="match status" value="1"/>
</dbReference>
<gene>
    <name evidence="2" type="primary">LOC108998121</name>
</gene>
<dbReference type="SUPFAM" id="SSF53098">
    <property type="entry name" value="Ribonuclease H-like"/>
    <property type="match status" value="1"/>
</dbReference>
<dbReference type="KEGG" id="jre:108998121"/>
<dbReference type="OrthoDB" id="1906820at2759"/>
<dbReference type="InterPro" id="IPR012337">
    <property type="entry name" value="RNaseH-like_sf"/>
</dbReference>
<dbReference type="PANTHER" id="PTHR47723:SF19">
    <property type="entry name" value="POLYNUCLEOTIDYL TRANSFERASE, RIBONUCLEASE H-LIKE SUPERFAMILY PROTEIN"/>
    <property type="match status" value="1"/>
</dbReference>
<dbReference type="GO" id="GO:0004523">
    <property type="term" value="F:RNA-DNA hybrid ribonuclease activity"/>
    <property type="evidence" value="ECO:0007669"/>
    <property type="project" value="InterPro"/>
</dbReference>
<dbReference type="GO" id="GO:0003676">
    <property type="term" value="F:nucleic acid binding"/>
    <property type="evidence" value="ECO:0007669"/>
    <property type="project" value="InterPro"/>
</dbReference>
<dbReference type="RefSeq" id="XP_018830115.2">
    <property type="nucleotide sequence ID" value="XM_018974570.2"/>
</dbReference>
<dbReference type="Proteomes" id="UP000235220">
    <property type="component" value="Chromosome 16"/>
</dbReference>
<organism evidence="1 2">
    <name type="scientific">Juglans regia</name>
    <name type="common">English walnut</name>
    <dbReference type="NCBI Taxonomy" id="51240"/>
    <lineage>
        <taxon>Eukaryota</taxon>
        <taxon>Viridiplantae</taxon>
        <taxon>Streptophyta</taxon>
        <taxon>Embryophyta</taxon>
        <taxon>Tracheophyta</taxon>
        <taxon>Spermatophyta</taxon>
        <taxon>Magnoliopsida</taxon>
        <taxon>eudicotyledons</taxon>
        <taxon>Gunneridae</taxon>
        <taxon>Pentapetalae</taxon>
        <taxon>rosids</taxon>
        <taxon>fabids</taxon>
        <taxon>Fagales</taxon>
        <taxon>Juglandaceae</taxon>
        <taxon>Juglans</taxon>
    </lineage>
</organism>
<dbReference type="InterPro" id="IPR044730">
    <property type="entry name" value="RNase_H-like_dom_plant"/>
</dbReference>
<dbReference type="AlphaFoldDB" id="A0A2I4FEN9"/>
<dbReference type="InterPro" id="IPR053151">
    <property type="entry name" value="RNase_H-like"/>
</dbReference>
<sequence length="114" mass="12595">MQRQLYWQAPSEETFKVNVDGAIFHEKNNAGVGIIARDNEGEVLLSVSMKEQAIMDPMDIELLTILRGLQLCIPLGLQVLYIESDSLLSVTAVTTSEVSSMLGNIISNIKQLMN</sequence>
<evidence type="ECO:0000313" key="1">
    <source>
        <dbReference type="Proteomes" id="UP000235220"/>
    </source>
</evidence>
<dbReference type="Pfam" id="PF13456">
    <property type="entry name" value="RVT_3"/>
    <property type="match status" value="1"/>
</dbReference>
<keyword evidence="1" id="KW-1185">Reference proteome</keyword>
<dbReference type="PANTHER" id="PTHR47723">
    <property type="entry name" value="OS05G0353850 PROTEIN"/>
    <property type="match status" value="1"/>
</dbReference>
<protein>
    <submittedName>
        <fullName evidence="2">Uncharacterized protein LOC108998121</fullName>
    </submittedName>
</protein>
<evidence type="ECO:0000313" key="2">
    <source>
        <dbReference type="RefSeq" id="XP_018830115.2"/>
    </source>
</evidence>
<dbReference type="Gramene" id="Jr16_08530_p1">
    <property type="protein sequence ID" value="cds.Jr16_08530_p1"/>
    <property type="gene ID" value="Jr16_08530"/>
</dbReference>
<accession>A0A2I4FEN9</accession>
<proteinExistence type="predicted"/>
<dbReference type="GeneID" id="108998121"/>
<name>A0A2I4FEN9_JUGRE</name>